<reference evidence="1 2" key="1">
    <citation type="submission" date="2023-01" db="EMBL/GenBank/DDBJ databases">
        <title>Novel species of the genus Asticcacaulis isolated from rivers.</title>
        <authorList>
            <person name="Lu H."/>
        </authorList>
    </citation>
    <scope>NUCLEOTIDE SEQUENCE [LARGE SCALE GENOMIC DNA]</scope>
    <source>
        <strain evidence="1 2">BYS171W</strain>
    </source>
</reference>
<dbReference type="Proteomes" id="UP001214854">
    <property type="component" value="Unassembled WGS sequence"/>
</dbReference>
<sequence length="226" mass="24760">MIELLTAAYVITGIEERPVELTGPAGPTTYTAIISKFMAIDGVTVRLETALDKCRDLTFTSTGYTLLPRTVEPQQPDLRGVLVARPPMAAEWPVAAIEHIQAAGCGKTYTLNFVTWRQANDPFVTVALAVPGNTLTQRDLQSRAEMTAVNLVQKSRREGKAIPDCNMVTLAYDSRVVSAPSAQTGQWSEIWSTYYCNARQEVELIFAPTDTTVEVSGRILSHTVKP</sequence>
<evidence type="ECO:0000313" key="2">
    <source>
        <dbReference type="Proteomes" id="UP001214854"/>
    </source>
</evidence>
<gene>
    <name evidence="1" type="ORF">PQU92_02365</name>
</gene>
<accession>A0ABT5HQK4</accession>
<evidence type="ECO:0000313" key="1">
    <source>
        <dbReference type="EMBL" id="MDC7682100.1"/>
    </source>
</evidence>
<dbReference type="EMBL" id="JAQQKX010000001">
    <property type="protein sequence ID" value="MDC7682100.1"/>
    <property type="molecule type" value="Genomic_DNA"/>
</dbReference>
<protein>
    <submittedName>
        <fullName evidence="1">Uncharacterized protein</fullName>
    </submittedName>
</protein>
<name>A0ABT5HQK4_9CAUL</name>
<keyword evidence="2" id="KW-1185">Reference proteome</keyword>
<organism evidence="1 2">
    <name type="scientific">Asticcacaulis aquaticus</name>
    <dbReference type="NCBI Taxonomy" id="2984212"/>
    <lineage>
        <taxon>Bacteria</taxon>
        <taxon>Pseudomonadati</taxon>
        <taxon>Pseudomonadota</taxon>
        <taxon>Alphaproteobacteria</taxon>
        <taxon>Caulobacterales</taxon>
        <taxon>Caulobacteraceae</taxon>
        <taxon>Asticcacaulis</taxon>
    </lineage>
</organism>
<proteinExistence type="predicted"/>
<dbReference type="RefSeq" id="WP_272746605.1">
    <property type="nucleotide sequence ID" value="NZ_JAQQKX010000001.1"/>
</dbReference>
<comment type="caution">
    <text evidence="1">The sequence shown here is derived from an EMBL/GenBank/DDBJ whole genome shotgun (WGS) entry which is preliminary data.</text>
</comment>